<protein>
    <submittedName>
        <fullName evidence="1">YhcH/YjgK/YiaL family protein</fullName>
    </submittedName>
</protein>
<dbReference type="Pfam" id="PF04074">
    <property type="entry name" value="DUF386"/>
    <property type="match status" value="1"/>
</dbReference>
<dbReference type="SUPFAM" id="SSF51197">
    <property type="entry name" value="Clavaminate synthase-like"/>
    <property type="match status" value="1"/>
</dbReference>
<dbReference type="PANTHER" id="PTHR34986">
    <property type="entry name" value="EVOLVED BETA-GALACTOSIDASE SUBUNIT BETA"/>
    <property type="match status" value="1"/>
</dbReference>
<dbReference type="RefSeq" id="WP_142815652.1">
    <property type="nucleotide sequence ID" value="NZ_CP033893.1"/>
</dbReference>
<dbReference type="GO" id="GO:0005829">
    <property type="term" value="C:cytosol"/>
    <property type="evidence" value="ECO:0007669"/>
    <property type="project" value="TreeGrafter"/>
</dbReference>
<dbReference type="InterPro" id="IPR004375">
    <property type="entry name" value="NanQ/TabA/YiaL"/>
</dbReference>
<dbReference type="InterPro" id="IPR049827">
    <property type="entry name" value="NanQ"/>
</dbReference>
<evidence type="ECO:0000313" key="1">
    <source>
        <dbReference type="EMBL" id="QDL33119.1"/>
    </source>
</evidence>
<name>A0A515CY78_SERLI</name>
<dbReference type="EMBL" id="CP033893">
    <property type="protein sequence ID" value="QDL33119.1"/>
    <property type="molecule type" value="Genomic_DNA"/>
</dbReference>
<dbReference type="InterPro" id="IPR037012">
    <property type="entry name" value="NanQ/TabA/YiaL_sf"/>
</dbReference>
<dbReference type="AlphaFoldDB" id="A0A515CY78"/>
<dbReference type="Gene3D" id="2.60.120.370">
    <property type="entry name" value="YhcH/YjgK/YiaL"/>
    <property type="match status" value="1"/>
</dbReference>
<dbReference type="Proteomes" id="UP000317572">
    <property type="component" value="Chromosome"/>
</dbReference>
<dbReference type="STRING" id="614.XJ20_16300"/>
<sequence length="155" mass="17765">MIYNTLFNPRYGRGLSPTLVETLTAVRQYDLAELAQGRHEIKGEKIFMDVMTLTTGLAETRRAELHQEYAAIHMLLGGEERIDYGLPGDWQSELPYDDARDVQLLDIIRHRQTLAMFPGMYAIFLPHEPHKVACQLNVSMPIKKAVIKVHYTLLL</sequence>
<gene>
    <name evidence="1" type="ORF">EGO53_15500</name>
</gene>
<dbReference type="NCBIfam" id="NF040884">
    <property type="entry name" value="acetylneur_anom"/>
    <property type="match status" value="1"/>
</dbReference>
<reference evidence="1 2" key="1">
    <citation type="submission" date="2018-11" db="EMBL/GenBank/DDBJ databases">
        <title>The first complete genome of Serratia liquefaciens isolated from metalophyte plant revel distinctness adaptive mechanisms in an extreme habitat.</title>
        <authorList>
            <person name="Caneschi W.L."/>
            <person name="Sanchez A.B."/>
            <person name="Felestrino E.B."/>
            <person name="Assis R.A.B."/>
            <person name="Lemes C.G.C."/>
            <person name="Cordeiro I.F."/>
            <person name="Fonseca N.P."/>
            <person name="Villa M."/>
            <person name="Vieira I.T."/>
            <person name="Moraes L.A."/>
            <person name="Kamino L.H.Y."/>
            <person name="do Carmo F."/>
            <person name="Garcia C.M."/>
            <person name="Almeida N.F."/>
            <person name="Silva R.S."/>
            <person name="Ferro J.A."/>
            <person name="Ferro M.I.T."/>
            <person name="Varani A.M."/>
            <person name="Ferreira R.M."/>
            <person name="dos Santos V.L."/>
            <person name="Silva U.C."/>
            <person name="Setubal J.C."/>
            <person name="Moreira L.M."/>
        </authorList>
    </citation>
    <scope>NUCLEOTIDE SEQUENCE [LARGE SCALE GENOMIC DNA]</scope>
    <source>
        <strain evidence="1 2">FG3</strain>
    </source>
</reference>
<accession>A0A515CY78</accession>
<organism evidence="1 2">
    <name type="scientific">Serratia liquefaciens</name>
    <dbReference type="NCBI Taxonomy" id="614"/>
    <lineage>
        <taxon>Bacteria</taxon>
        <taxon>Pseudomonadati</taxon>
        <taxon>Pseudomonadota</taxon>
        <taxon>Gammaproteobacteria</taxon>
        <taxon>Enterobacterales</taxon>
        <taxon>Yersiniaceae</taxon>
        <taxon>Serratia</taxon>
    </lineage>
</organism>
<dbReference type="NCBIfam" id="TIGR00022">
    <property type="entry name" value="YhcH/YjgK/YiaL family protein"/>
    <property type="match status" value="1"/>
</dbReference>
<dbReference type="PANTHER" id="PTHR34986:SF5">
    <property type="entry name" value="N-ACETYLNEURAMINATE ANOMERASE NANQ"/>
    <property type="match status" value="1"/>
</dbReference>
<proteinExistence type="predicted"/>
<evidence type="ECO:0000313" key="2">
    <source>
        <dbReference type="Proteomes" id="UP000317572"/>
    </source>
</evidence>